<evidence type="ECO:0000313" key="2">
    <source>
        <dbReference type="Proteomes" id="UP000317303"/>
    </source>
</evidence>
<reference evidence="1 2" key="1">
    <citation type="submission" date="2019-07" db="EMBL/GenBank/DDBJ databases">
        <title>R&amp;d 2014.</title>
        <authorList>
            <person name="Klenk H.-P."/>
        </authorList>
    </citation>
    <scope>NUCLEOTIDE SEQUENCE [LARGE SCALE GENOMIC DNA]</scope>
    <source>
        <strain evidence="1 2">DSM 43194</strain>
    </source>
</reference>
<accession>A0A660CIK9</accession>
<sequence length="193" mass="21211">MTDWVVFDYGEVLCRRTTALPELAGRLDVPPATFEPAYWAHRDPYDRGAADVAYWQAVGDTVDADVDLATVRELTEIDARGWSTLDPAAERLLESLAGEGRNLALLSNAPASFARHAEQQPWTRHFQHLVFSGDVGMAKPDADIYRLLVERLGCAPGDCLFFDDRQANVDAARAAGLRAELWPGADAAVSLLR</sequence>
<dbReference type="RefSeq" id="WP_030533617.1">
    <property type="nucleotide sequence ID" value="NZ_JOIJ01000016.1"/>
</dbReference>
<keyword evidence="2" id="KW-1185">Reference proteome</keyword>
<dbReference type="GO" id="GO:0016787">
    <property type="term" value="F:hydrolase activity"/>
    <property type="evidence" value="ECO:0007669"/>
    <property type="project" value="UniProtKB-KW"/>
</dbReference>
<proteinExistence type="predicted"/>
<dbReference type="Pfam" id="PF00702">
    <property type="entry name" value="Hydrolase"/>
    <property type="match status" value="1"/>
</dbReference>
<comment type="caution">
    <text evidence="1">The sequence shown here is derived from an EMBL/GenBank/DDBJ whole genome shotgun (WGS) entry which is preliminary data.</text>
</comment>
<dbReference type="Gene3D" id="3.40.50.1000">
    <property type="entry name" value="HAD superfamily/HAD-like"/>
    <property type="match status" value="1"/>
</dbReference>
<dbReference type="AlphaFoldDB" id="A0A660CIK9"/>
<evidence type="ECO:0000313" key="1">
    <source>
        <dbReference type="EMBL" id="TWH21463.1"/>
    </source>
</evidence>
<dbReference type="PRINTS" id="PR00413">
    <property type="entry name" value="HADHALOGNASE"/>
</dbReference>
<dbReference type="InterPro" id="IPR023214">
    <property type="entry name" value="HAD_sf"/>
</dbReference>
<dbReference type="PANTHER" id="PTHR43611">
    <property type="entry name" value="ALPHA-D-GLUCOSE 1-PHOSPHATE PHOSPHATASE"/>
    <property type="match status" value="1"/>
</dbReference>
<dbReference type="OrthoDB" id="9797415at2"/>
<dbReference type="PANTHER" id="PTHR43611:SF3">
    <property type="entry name" value="FLAVIN MONONUCLEOTIDE HYDROLASE 1, CHLOROPLATIC"/>
    <property type="match status" value="1"/>
</dbReference>
<dbReference type="InterPro" id="IPR006439">
    <property type="entry name" value="HAD-SF_hydro_IA"/>
</dbReference>
<dbReference type="SUPFAM" id="SSF56784">
    <property type="entry name" value="HAD-like"/>
    <property type="match status" value="1"/>
</dbReference>
<name>A0A660CIK9_9PSEU</name>
<dbReference type="CDD" id="cd02603">
    <property type="entry name" value="HAD_sEH-N_like"/>
    <property type="match status" value="1"/>
</dbReference>
<gene>
    <name evidence="1" type="ORF">JD82_03327</name>
</gene>
<protein>
    <submittedName>
        <fullName evidence="1">Putative hydrolase of the HAD superfamily</fullName>
    </submittedName>
</protein>
<organism evidence="1 2">
    <name type="scientific">Prauserella rugosa</name>
    <dbReference type="NCBI Taxonomy" id="43354"/>
    <lineage>
        <taxon>Bacteria</taxon>
        <taxon>Bacillati</taxon>
        <taxon>Actinomycetota</taxon>
        <taxon>Actinomycetes</taxon>
        <taxon>Pseudonocardiales</taxon>
        <taxon>Pseudonocardiaceae</taxon>
        <taxon>Prauserella</taxon>
    </lineage>
</organism>
<keyword evidence="1" id="KW-0378">Hydrolase</keyword>
<dbReference type="NCBIfam" id="TIGR01509">
    <property type="entry name" value="HAD-SF-IA-v3"/>
    <property type="match status" value="1"/>
</dbReference>
<dbReference type="EMBL" id="VLJV01000001">
    <property type="protein sequence ID" value="TWH21463.1"/>
    <property type="molecule type" value="Genomic_DNA"/>
</dbReference>
<dbReference type="Proteomes" id="UP000317303">
    <property type="component" value="Unassembled WGS sequence"/>
</dbReference>
<dbReference type="InterPro" id="IPR036412">
    <property type="entry name" value="HAD-like_sf"/>
</dbReference>